<dbReference type="EMBL" id="EF081731">
    <property type="protein sequence ID" value="ABK21113.1"/>
    <property type="molecule type" value="mRNA"/>
</dbReference>
<protein>
    <recommendedName>
        <fullName evidence="3">NmrA-like domain-containing protein</fullName>
    </recommendedName>
</protein>
<dbReference type="SUPFAM" id="SSF51735">
    <property type="entry name" value="NAD(P)-binding Rossmann-fold domains"/>
    <property type="match status" value="1"/>
</dbReference>
<dbReference type="AlphaFoldDB" id="A9NKF2"/>
<reference evidence="4" key="1">
    <citation type="journal article" date="2008" name="BMC Genomics">
        <title>A conifer genomics resource of 200,000 spruce (Picea spp.) ESTs and 6,464 high-quality, sequence-finished full-length cDNAs for Sitka spruce (Picea sitchensis).</title>
        <authorList>
            <person name="Ralph S.G."/>
            <person name="Chun H.J."/>
            <person name="Kolosova N."/>
            <person name="Cooper D."/>
            <person name="Oddy C."/>
            <person name="Ritland C.E."/>
            <person name="Kirkpatrick R."/>
            <person name="Moore R."/>
            <person name="Barber S."/>
            <person name="Holt R.A."/>
            <person name="Jones S.J."/>
            <person name="Marra M.A."/>
            <person name="Douglas C.J."/>
            <person name="Ritland K."/>
            <person name="Bohlmann J."/>
        </authorList>
    </citation>
    <scope>NUCLEOTIDE SEQUENCE</scope>
    <source>
        <tissue evidence="4">Green portion of the leader tissue</tissue>
    </source>
</reference>
<dbReference type="Gene3D" id="3.90.25.10">
    <property type="entry name" value="UDP-galactose 4-epimerase, domain 1"/>
    <property type="match status" value="1"/>
</dbReference>
<dbReference type="CDD" id="cd05259">
    <property type="entry name" value="PCBER_SDR_a"/>
    <property type="match status" value="1"/>
</dbReference>
<keyword evidence="2" id="KW-0560">Oxidoreductase</keyword>
<dbReference type="GO" id="GO:0016491">
    <property type="term" value="F:oxidoreductase activity"/>
    <property type="evidence" value="ECO:0007669"/>
    <property type="project" value="UniProtKB-KW"/>
</dbReference>
<dbReference type="InterPro" id="IPR045312">
    <property type="entry name" value="PCBER-like"/>
</dbReference>
<keyword evidence="1" id="KW-0521">NADP</keyword>
<evidence type="ECO:0000256" key="2">
    <source>
        <dbReference type="ARBA" id="ARBA00023002"/>
    </source>
</evidence>
<proteinExistence type="evidence at transcript level"/>
<dbReference type="PANTHER" id="PTHR43349">
    <property type="entry name" value="PINORESINOL REDUCTASE-RELATED"/>
    <property type="match status" value="1"/>
</dbReference>
<evidence type="ECO:0000256" key="1">
    <source>
        <dbReference type="ARBA" id="ARBA00022857"/>
    </source>
</evidence>
<dbReference type="PANTHER" id="PTHR43349:SF43">
    <property type="entry name" value="ISOEUGENOL SYNTHASE 1-LIKE"/>
    <property type="match status" value="1"/>
</dbReference>
<sequence length="333" mass="37490">MTALENSPSDMVMNRILIIGGTGYIGKYMAKASVSLGYPTYILVRPTTAAAPDSFKAKLLQEFKDIGIHVLQEGSLDDHKSLVDAIKQVDVVISAVAIPQHLDRFNIIKAIKDVGITNIKRFVPSEFGNEVDTVQALPPFQRVCDNKKKFRRAIEEAGIPFTFFSANSYAKYFIDCFFHPRQKPQPEEVVIYGDGLTKAFMNSEDDIAALTIMMANDRRTMNRLVIYRPTSNIISQSELVSLWEKKTGRNLKRVFLPEAEMVRLSEILPRPDQNIPVSILHNIFVKGDQTNFEMGEKDLEACELYPGYRHTSIDELLAISVVDPPETKLASFI</sequence>
<dbReference type="InterPro" id="IPR008030">
    <property type="entry name" value="NmrA-like"/>
</dbReference>
<dbReference type="Pfam" id="PF05368">
    <property type="entry name" value="NmrA"/>
    <property type="match status" value="1"/>
</dbReference>
<dbReference type="InterPro" id="IPR036291">
    <property type="entry name" value="NAD(P)-bd_dom_sf"/>
</dbReference>
<dbReference type="Gene3D" id="3.40.50.720">
    <property type="entry name" value="NAD(P)-binding Rossmann-like Domain"/>
    <property type="match status" value="1"/>
</dbReference>
<name>A9NKF2_PICSI</name>
<dbReference type="InterPro" id="IPR050608">
    <property type="entry name" value="NmrA-type/Isoflavone_red_sf"/>
</dbReference>
<feature type="domain" description="NmrA-like" evidence="3">
    <location>
        <begin position="14"/>
        <end position="310"/>
    </location>
</feature>
<organism evidence="4">
    <name type="scientific">Picea sitchensis</name>
    <name type="common">Sitka spruce</name>
    <name type="synonym">Pinus sitchensis</name>
    <dbReference type="NCBI Taxonomy" id="3332"/>
    <lineage>
        <taxon>Eukaryota</taxon>
        <taxon>Viridiplantae</taxon>
        <taxon>Streptophyta</taxon>
        <taxon>Embryophyta</taxon>
        <taxon>Tracheophyta</taxon>
        <taxon>Spermatophyta</taxon>
        <taxon>Pinopsida</taxon>
        <taxon>Pinidae</taxon>
        <taxon>Conifers I</taxon>
        <taxon>Pinales</taxon>
        <taxon>Pinaceae</taxon>
        <taxon>Picea</taxon>
    </lineage>
</organism>
<accession>A9NKF2</accession>
<evidence type="ECO:0000313" key="4">
    <source>
        <dbReference type="EMBL" id="ABK21113.1"/>
    </source>
</evidence>
<evidence type="ECO:0000259" key="3">
    <source>
        <dbReference type="Pfam" id="PF05368"/>
    </source>
</evidence>